<dbReference type="EMBL" id="CAFBRW010000012">
    <property type="protein sequence ID" value="CAB5110345.1"/>
    <property type="molecule type" value="Genomic_DNA"/>
</dbReference>
<keyword evidence="2" id="KW-0812">Transmembrane</keyword>
<accession>A0A6J7VP42</accession>
<evidence type="ECO:0000256" key="2">
    <source>
        <dbReference type="SAM" id="Phobius"/>
    </source>
</evidence>
<sequence>MSADVTTSPTHSARSRIESTSASSAEDRRVSTPTCQILLSTGSEVVRNPKGSPKKSLSRNSWLLTFTFPLVVTLISINLAPIDWNGSIFVLPAATAKCWIIRVAPAESGTTGEISPCGVIRSAYAIFTSAPYSLSITTLK</sequence>
<feature type="region of interest" description="Disordered" evidence="1">
    <location>
        <begin position="1"/>
        <end position="31"/>
    </location>
</feature>
<keyword evidence="2" id="KW-1133">Transmembrane helix</keyword>
<organism evidence="3">
    <name type="scientific">freshwater metagenome</name>
    <dbReference type="NCBI Taxonomy" id="449393"/>
    <lineage>
        <taxon>unclassified sequences</taxon>
        <taxon>metagenomes</taxon>
        <taxon>ecological metagenomes</taxon>
    </lineage>
</organism>
<proteinExistence type="predicted"/>
<feature type="compositionally biased region" description="Polar residues" evidence="1">
    <location>
        <begin position="1"/>
        <end position="24"/>
    </location>
</feature>
<reference evidence="3" key="1">
    <citation type="submission" date="2020-05" db="EMBL/GenBank/DDBJ databases">
        <authorList>
            <person name="Chiriac C."/>
            <person name="Salcher M."/>
            <person name="Ghai R."/>
            <person name="Kavagutti S V."/>
        </authorList>
    </citation>
    <scope>NUCLEOTIDE SEQUENCE</scope>
</reference>
<dbReference type="AlphaFoldDB" id="A0A6J7VP42"/>
<keyword evidence="2" id="KW-0472">Membrane</keyword>
<gene>
    <name evidence="3" type="ORF">UFOPK4424_00128</name>
</gene>
<evidence type="ECO:0000313" key="3">
    <source>
        <dbReference type="EMBL" id="CAB5110345.1"/>
    </source>
</evidence>
<protein>
    <submittedName>
        <fullName evidence="3">Unannotated protein</fullName>
    </submittedName>
</protein>
<name>A0A6J7VP42_9ZZZZ</name>
<evidence type="ECO:0000256" key="1">
    <source>
        <dbReference type="SAM" id="MobiDB-lite"/>
    </source>
</evidence>
<feature type="transmembrane region" description="Helical" evidence="2">
    <location>
        <begin position="62"/>
        <end position="82"/>
    </location>
</feature>